<dbReference type="Gene3D" id="3.30.300.30">
    <property type="match status" value="1"/>
</dbReference>
<keyword evidence="2" id="KW-0436">Ligase</keyword>
<dbReference type="InterPro" id="IPR042099">
    <property type="entry name" value="ANL_N_sf"/>
</dbReference>
<gene>
    <name evidence="4" type="ORF">JMN32_06355</name>
</gene>
<reference evidence="4" key="1">
    <citation type="submission" date="2021-01" db="EMBL/GenBank/DDBJ databases">
        <title>Fulvivirga kasyanovii gen. nov., sp nov., a novel member of the phylum Bacteroidetes isolated from seawater in a mussel farm.</title>
        <authorList>
            <person name="Zhao L.-H."/>
            <person name="Wang Z.-J."/>
        </authorList>
    </citation>
    <scope>NUCLEOTIDE SEQUENCE</scope>
    <source>
        <strain evidence="4">29W222</strain>
    </source>
</reference>
<evidence type="ECO:0000256" key="1">
    <source>
        <dbReference type="ARBA" id="ARBA00006432"/>
    </source>
</evidence>
<organism evidence="4 5">
    <name type="scientific">Fulvivirga marina</name>
    <dbReference type="NCBI Taxonomy" id="2494733"/>
    <lineage>
        <taxon>Bacteria</taxon>
        <taxon>Pseudomonadati</taxon>
        <taxon>Bacteroidota</taxon>
        <taxon>Cytophagia</taxon>
        <taxon>Cytophagales</taxon>
        <taxon>Fulvivirgaceae</taxon>
        <taxon>Fulvivirga</taxon>
    </lineage>
</organism>
<evidence type="ECO:0000256" key="2">
    <source>
        <dbReference type="ARBA" id="ARBA00022598"/>
    </source>
</evidence>
<dbReference type="Proteomes" id="UP000614216">
    <property type="component" value="Unassembled WGS sequence"/>
</dbReference>
<evidence type="ECO:0000313" key="5">
    <source>
        <dbReference type="Proteomes" id="UP000614216"/>
    </source>
</evidence>
<proteinExistence type="inferred from homology"/>
<dbReference type="EMBL" id="JAEUGD010000019">
    <property type="protein sequence ID" value="MBL6445921.1"/>
    <property type="molecule type" value="Genomic_DNA"/>
</dbReference>
<dbReference type="Pfam" id="PF00501">
    <property type="entry name" value="AMP-binding"/>
    <property type="match status" value="1"/>
</dbReference>
<dbReference type="GO" id="GO:0031956">
    <property type="term" value="F:medium-chain fatty acid-CoA ligase activity"/>
    <property type="evidence" value="ECO:0007669"/>
    <property type="project" value="TreeGrafter"/>
</dbReference>
<name>A0A937KAS4_9BACT</name>
<dbReference type="InterPro" id="IPR045851">
    <property type="entry name" value="AMP-bd_C_sf"/>
</dbReference>
<sequence>MKSLLQINGQLVHWAKLHQFKPSTPFEKSTIDFIQQWLSEVKEFNIHTSGSTGKPKKINISRLQMEISARLTIDALKINSGQTALVCLDTEYIAGKMMLVRAMINHMNIIAIAPSSNPLTNLDKVPDFAAVVPLQLEEMLNNEKTKMLLNKMSAIIVGGAPVSPVLERKLQQVSTPIYATYGMTETVSHVALKRLNGPERSATFTAFKEVKLALDDRGCLTIQSALTNHETLTTNDRVELISDHHFEWLGRADNIINSGGVKVQSEKVEKAVAQILDELGLSNRFFVTGIPDEKLGHKVYLVMESPDNLNNDKEKILSLLQAKLSRYEVPKDITLVPQFTETPTGKVNRRETIKKLL</sequence>
<comment type="caution">
    <text evidence="4">The sequence shown here is derived from an EMBL/GenBank/DDBJ whole genome shotgun (WGS) entry which is preliminary data.</text>
</comment>
<feature type="domain" description="AMP-dependent synthetase/ligase" evidence="3">
    <location>
        <begin position="46"/>
        <end position="200"/>
    </location>
</feature>
<accession>A0A937KAS4</accession>
<dbReference type="SUPFAM" id="SSF56801">
    <property type="entry name" value="Acetyl-CoA synthetase-like"/>
    <property type="match status" value="1"/>
</dbReference>
<keyword evidence="5" id="KW-1185">Reference proteome</keyword>
<evidence type="ECO:0000313" key="4">
    <source>
        <dbReference type="EMBL" id="MBL6445921.1"/>
    </source>
</evidence>
<dbReference type="Gene3D" id="3.40.50.12780">
    <property type="entry name" value="N-terminal domain of ligase-like"/>
    <property type="match status" value="1"/>
</dbReference>
<dbReference type="AlphaFoldDB" id="A0A937KAS4"/>
<dbReference type="GO" id="GO:0006631">
    <property type="term" value="P:fatty acid metabolic process"/>
    <property type="evidence" value="ECO:0007669"/>
    <property type="project" value="TreeGrafter"/>
</dbReference>
<dbReference type="PANTHER" id="PTHR43201">
    <property type="entry name" value="ACYL-COA SYNTHETASE"/>
    <property type="match status" value="1"/>
</dbReference>
<dbReference type="InterPro" id="IPR000873">
    <property type="entry name" value="AMP-dep_synth/lig_dom"/>
</dbReference>
<dbReference type="PANTHER" id="PTHR43201:SF5">
    <property type="entry name" value="MEDIUM-CHAIN ACYL-COA LIGASE ACSF2, MITOCHONDRIAL"/>
    <property type="match status" value="1"/>
</dbReference>
<comment type="similarity">
    <text evidence="1">Belongs to the ATP-dependent AMP-binding enzyme family.</text>
</comment>
<evidence type="ECO:0000259" key="3">
    <source>
        <dbReference type="Pfam" id="PF00501"/>
    </source>
</evidence>
<protein>
    <submittedName>
        <fullName evidence="4">AMP-binding protein</fullName>
    </submittedName>
</protein>
<dbReference type="RefSeq" id="WP_202855467.1">
    <property type="nucleotide sequence ID" value="NZ_JAEUGD010000019.1"/>
</dbReference>